<evidence type="ECO:0000313" key="4">
    <source>
        <dbReference type="EMBL" id="KAJ1972342.1"/>
    </source>
</evidence>
<keyword evidence="1" id="KW-0611">Plant defense</keyword>
<dbReference type="Gene3D" id="2.80.10.50">
    <property type="match status" value="1"/>
</dbReference>
<dbReference type="InterPro" id="IPR000726">
    <property type="entry name" value="Glyco_hydro_19_cat"/>
</dbReference>
<accession>A0A9W8AWW9</accession>
<dbReference type="GO" id="GO:0006952">
    <property type="term" value="P:defense response"/>
    <property type="evidence" value="ECO:0007669"/>
    <property type="project" value="UniProtKB-KW"/>
</dbReference>
<dbReference type="PANTHER" id="PTHR22595:SF79">
    <property type="entry name" value="CHITINASE 12"/>
    <property type="match status" value="1"/>
</dbReference>
<protein>
    <recommendedName>
        <fullName evidence="3">Glycoside hydrolase family 19 catalytic domain-containing protein</fullName>
    </recommendedName>
</protein>
<dbReference type="OrthoDB" id="5552238at2759"/>
<dbReference type="InterPro" id="IPR035992">
    <property type="entry name" value="Ricin_B-like_lectins"/>
</dbReference>
<evidence type="ECO:0000313" key="5">
    <source>
        <dbReference type="Proteomes" id="UP001151582"/>
    </source>
</evidence>
<dbReference type="SUPFAM" id="SSF50370">
    <property type="entry name" value="Ricin B-like lectins"/>
    <property type="match status" value="1"/>
</dbReference>
<evidence type="ECO:0000256" key="1">
    <source>
        <dbReference type="ARBA" id="ARBA00022821"/>
    </source>
</evidence>
<dbReference type="EMBL" id="JANBQB010001085">
    <property type="protein sequence ID" value="KAJ1972342.1"/>
    <property type="molecule type" value="Genomic_DNA"/>
</dbReference>
<gene>
    <name evidence="4" type="ORF">H4R34_005441</name>
</gene>
<sequence>MFLSEILWESDGLRAKEEYACADTDCRNNYPTVCTAGDGVCEANKDKDYHGRGYIQLTWYDNYKAASEALYGDDRLVENPDTVAQDEDTAWAVSFWYWADRVRSTTGVLQGKFGAATKAINGALECNGGGAADKAKKRYAIYEKVFDTFGAELKAEKCDARHPEWQVFKSIPYPHEYNGEYSVIQSDSHCIQGPTRRQLRRGINAVTIRECNFEGPQLYAWVPLGEDQKGFQLKNRETGMCVGANSNGQALMKDCANELDQQWELSPIGGSFCDDQVWAEFQQDQWSVGQLMDRVGINSAQYYNTIRNQGVPSLTMADENLLLNCDINIQSYFKDFARHSRNMYSKLLAYPGTYNTQVLVATQNSVYMFLDSKLANQVWKSMKPLADNFLTQFAGFLTIQYPQYGWLINIGRKVISEGMERIDNGNPPELSDWGTRVQEIFNDSVKLIWAMHVQLIASEEHTKYDEYAQIYQDKTLQEIFGSEEKIRAQITVMLSKLITQTSAMAPHCCVTRYLYDLGRADYQSQHTKEYYRLVLPGQSRDLLLSPPLNEFAKVEDMVLGQDGWKLRQ</sequence>
<organism evidence="4 5">
    <name type="scientific">Dimargaris verticillata</name>
    <dbReference type="NCBI Taxonomy" id="2761393"/>
    <lineage>
        <taxon>Eukaryota</taxon>
        <taxon>Fungi</taxon>
        <taxon>Fungi incertae sedis</taxon>
        <taxon>Zoopagomycota</taxon>
        <taxon>Kickxellomycotina</taxon>
        <taxon>Dimargaritomycetes</taxon>
        <taxon>Dimargaritales</taxon>
        <taxon>Dimargaritaceae</taxon>
        <taxon>Dimargaris</taxon>
    </lineage>
</organism>
<dbReference type="Gene3D" id="1.10.530.10">
    <property type="match status" value="1"/>
</dbReference>
<comment type="caution">
    <text evidence="4">The sequence shown here is derived from an EMBL/GenBank/DDBJ whole genome shotgun (WGS) entry which is preliminary data.</text>
</comment>
<dbReference type="Pfam" id="PF00182">
    <property type="entry name" value="Glyco_hydro_19"/>
    <property type="match status" value="1"/>
</dbReference>
<dbReference type="InterPro" id="IPR023346">
    <property type="entry name" value="Lysozyme-like_dom_sf"/>
</dbReference>
<name>A0A9W8AWW9_9FUNG</name>
<dbReference type="PROSITE" id="PS50231">
    <property type="entry name" value="RICIN_B_LECTIN"/>
    <property type="match status" value="1"/>
</dbReference>
<evidence type="ECO:0000256" key="2">
    <source>
        <dbReference type="ARBA" id="ARBA00023157"/>
    </source>
</evidence>
<dbReference type="CDD" id="cd00325">
    <property type="entry name" value="chitinase_GH19"/>
    <property type="match status" value="1"/>
</dbReference>
<feature type="non-terminal residue" evidence="4">
    <location>
        <position position="568"/>
    </location>
</feature>
<dbReference type="GO" id="GO:0004568">
    <property type="term" value="F:chitinase activity"/>
    <property type="evidence" value="ECO:0007669"/>
    <property type="project" value="InterPro"/>
</dbReference>
<dbReference type="Proteomes" id="UP001151582">
    <property type="component" value="Unassembled WGS sequence"/>
</dbReference>
<dbReference type="GO" id="GO:0016998">
    <property type="term" value="P:cell wall macromolecule catabolic process"/>
    <property type="evidence" value="ECO:0007669"/>
    <property type="project" value="InterPro"/>
</dbReference>
<dbReference type="GO" id="GO:0006032">
    <property type="term" value="P:chitin catabolic process"/>
    <property type="evidence" value="ECO:0007669"/>
    <property type="project" value="InterPro"/>
</dbReference>
<evidence type="ECO:0000259" key="3">
    <source>
        <dbReference type="Pfam" id="PF00182"/>
    </source>
</evidence>
<dbReference type="PANTHER" id="PTHR22595">
    <property type="entry name" value="CHITINASE-RELATED"/>
    <property type="match status" value="1"/>
</dbReference>
<feature type="domain" description="Glycoside hydrolase family 19 catalytic" evidence="3">
    <location>
        <begin position="33"/>
        <end position="149"/>
    </location>
</feature>
<keyword evidence="2" id="KW-1015">Disulfide bond</keyword>
<reference evidence="4" key="1">
    <citation type="submission" date="2022-07" db="EMBL/GenBank/DDBJ databases">
        <title>Phylogenomic reconstructions and comparative analyses of Kickxellomycotina fungi.</title>
        <authorList>
            <person name="Reynolds N.K."/>
            <person name="Stajich J.E."/>
            <person name="Barry K."/>
            <person name="Grigoriev I.V."/>
            <person name="Crous P."/>
            <person name="Smith M.E."/>
        </authorList>
    </citation>
    <scope>NUCLEOTIDE SEQUENCE</scope>
    <source>
        <strain evidence="4">RSA 567</strain>
    </source>
</reference>
<proteinExistence type="predicted"/>
<dbReference type="AlphaFoldDB" id="A0A9W8AWW9"/>
<dbReference type="SUPFAM" id="SSF53955">
    <property type="entry name" value="Lysozyme-like"/>
    <property type="match status" value="1"/>
</dbReference>
<keyword evidence="5" id="KW-1185">Reference proteome</keyword>